<dbReference type="Proteomes" id="UP000603640">
    <property type="component" value="Unassembled WGS sequence"/>
</dbReference>
<keyword evidence="2" id="KW-1185">Reference proteome</keyword>
<sequence>MLKKLMRNELLYRDDHLAIEYNSVGDWIYVNWRGYQNYDSVVTGCEKMLEIMQSQACYKILNDNTQVEGQWSSAAKWGSDIWLPAMRQAGLQWFAWVYSQSILSRLSTDKMVKHAKNPDYIAVFDDIDLAMDWLRSKV</sequence>
<dbReference type="EMBL" id="JACRVF010000001">
    <property type="protein sequence ID" value="MBC5991804.1"/>
    <property type="molecule type" value="Genomic_DNA"/>
</dbReference>
<evidence type="ECO:0000313" key="2">
    <source>
        <dbReference type="Proteomes" id="UP000603640"/>
    </source>
</evidence>
<evidence type="ECO:0008006" key="3">
    <source>
        <dbReference type="Google" id="ProtNLM"/>
    </source>
</evidence>
<gene>
    <name evidence="1" type="ORF">H8S84_03025</name>
</gene>
<comment type="caution">
    <text evidence="1">The sequence shown here is derived from an EMBL/GenBank/DDBJ whole genome shotgun (WGS) entry which is preliminary data.</text>
</comment>
<organism evidence="1 2">
    <name type="scientific">Pontibacter cellulosilyticus</name>
    <dbReference type="NCBI Taxonomy" id="1720253"/>
    <lineage>
        <taxon>Bacteria</taxon>
        <taxon>Pseudomonadati</taxon>
        <taxon>Bacteroidota</taxon>
        <taxon>Cytophagia</taxon>
        <taxon>Cytophagales</taxon>
        <taxon>Hymenobacteraceae</taxon>
        <taxon>Pontibacter</taxon>
    </lineage>
</organism>
<reference evidence="1" key="1">
    <citation type="submission" date="2020-08" db="EMBL/GenBank/DDBJ databases">
        <title>Pontibacter sp. SD6 16S ribosomal RNA gene Genome sequencing and assembly.</title>
        <authorList>
            <person name="Kang M."/>
        </authorList>
    </citation>
    <scope>NUCLEOTIDE SEQUENCE</scope>
    <source>
        <strain evidence="1">SD6</strain>
    </source>
</reference>
<dbReference type="AlphaFoldDB" id="A0A923N435"/>
<proteinExistence type="predicted"/>
<name>A0A923N435_9BACT</name>
<evidence type="ECO:0000313" key="1">
    <source>
        <dbReference type="EMBL" id="MBC5991804.1"/>
    </source>
</evidence>
<accession>A0A923N435</accession>
<protein>
    <recommendedName>
        <fullName evidence="3">STAS/SEC14 domain-containing protein</fullName>
    </recommendedName>
</protein>